<organism evidence="1 2">
    <name type="scientific">Acidiluteibacter ferrifornacis</name>
    <dbReference type="NCBI Taxonomy" id="2692424"/>
    <lineage>
        <taxon>Bacteria</taxon>
        <taxon>Pseudomonadati</taxon>
        <taxon>Bacteroidota</taxon>
        <taxon>Flavobacteriia</taxon>
        <taxon>Flavobacteriales</taxon>
        <taxon>Cryomorphaceae</taxon>
        <taxon>Acidiluteibacter</taxon>
    </lineage>
</organism>
<dbReference type="AlphaFoldDB" id="A0A6N9NIA4"/>
<sequence length="77" mass="8818">MNNIICDFIILLRAHIEENPGISYISSYSVNPSIFMQNRSDKKVLNIKNDNSLADLFFIIDSISSRIDNKKNRIGKT</sequence>
<protein>
    <submittedName>
        <fullName evidence="1">Uncharacterized protein</fullName>
    </submittedName>
</protein>
<evidence type="ECO:0000313" key="2">
    <source>
        <dbReference type="Proteomes" id="UP000470771"/>
    </source>
</evidence>
<name>A0A6N9NIA4_9FLAO</name>
<accession>A0A6N9NIA4</accession>
<dbReference type="Proteomes" id="UP000470771">
    <property type="component" value="Unassembled WGS sequence"/>
</dbReference>
<keyword evidence="2" id="KW-1185">Reference proteome</keyword>
<comment type="caution">
    <text evidence="1">The sequence shown here is derived from an EMBL/GenBank/DDBJ whole genome shotgun (WGS) entry which is preliminary data.</text>
</comment>
<proteinExistence type="predicted"/>
<dbReference type="RefSeq" id="WP_160631554.1">
    <property type="nucleotide sequence ID" value="NZ_WWNE01000003.1"/>
</dbReference>
<reference evidence="1 2" key="1">
    <citation type="submission" date="2019-12" db="EMBL/GenBank/DDBJ databases">
        <authorList>
            <person name="Zhao J."/>
        </authorList>
    </citation>
    <scope>NUCLEOTIDE SEQUENCE [LARGE SCALE GENOMIC DNA]</scope>
    <source>
        <strain evidence="1 2">S-15</strain>
    </source>
</reference>
<evidence type="ECO:0000313" key="1">
    <source>
        <dbReference type="EMBL" id="NBG64937.1"/>
    </source>
</evidence>
<dbReference type="EMBL" id="WWNE01000003">
    <property type="protein sequence ID" value="NBG64937.1"/>
    <property type="molecule type" value="Genomic_DNA"/>
</dbReference>
<gene>
    <name evidence="1" type="ORF">GQN54_02330</name>
</gene>